<feature type="transmembrane region" description="Helical" evidence="13">
    <location>
        <begin position="163"/>
        <end position="189"/>
    </location>
</feature>
<dbReference type="STRING" id="1577791.Mpt1_c04660"/>
<feature type="transmembrane region" description="Helical" evidence="13">
    <location>
        <begin position="196"/>
        <end position="216"/>
    </location>
</feature>
<evidence type="ECO:0000256" key="5">
    <source>
        <dbReference type="ARBA" id="ARBA00022692"/>
    </source>
</evidence>
<dbReference type="GeneID" id="24818136"/>
<evidence type="ECO:0000256" key="1">
    <source>
        <dbReference type="ARBA" id="ARBA00004651"/>
    </source>
</evidence>
<feature type="transmembrane region" description="Helical" evidence="13">
    <location>
        <begin position="288"/>
        <end position="313"/>
    </location>
</feature>
<evidence type="ECO:0000256" key="2">
    <source>
        <dbReference type="ARBA" id="ARBA00006434"/>
    </source>
</evidence>
<dbReference type="RefSeq" id="WP_082007223.1">
    <property type="nucleotide sequence ID" value="NZ_CP010070.1"/>
</dbReference>
<evidence type="ECO:0000313" key="14">
    <source>
        <dbReference type="EMBL" id="AIZ56358.1"/>
    </source>
</evidence>
<gene>
    <name evidence="14" type="ORF">Mpt1_c04660</name>
</gene>
<feature type="transmembrane region" description="Helical" evidence="13">
    <location>
        <begin position="441"/>
        <end position="461"/>
    </location>
</feature>
<evidence type="ECO:0000256" key="3">
    <source>
        <dbReference type="ARBA" id="ARBA00022448"/>
    </source>
</evidence>
<evidence type="ECO:0000313" key="15">
    <source>
        <dbReference type="Proteomes" id="UP000030787"/>
    </source>
</evidence>
<comment type="similarity">
    <text evidence="2 12">Belongs to the sodium:solute symporter (SSF) (TC 2.A.21) family.</text>
</comment>
<keyword evidence="15" id="KW-1185">Reference proteome</keyword>
<feature type="transmembrane region" description="Helical" evidence="13">
    <location>
        <begin position="130"/>
        <end position="151"/>
    </location>
</feature>
<keyword evidence="11" id="KW-0739">Sodium transport</keyword>
<dbReference type="PROSITE" id="PS50283">
    <property type="entry name" value="NA_SOLUT_SYMP_3"/>
    <property type="match status" value="1"/>
</dbReference>
<dbReference type="GO" id="GO:0005298">
    <property type="term" value="F:proline:sodium symporter activity"/>
    <property type="evidence" value="ECO:0007669"/>
    <property type="project" value="TreeGrafter"/>
</dbReference>
<feature type="transmembrane region" description="Helical" evidence="13">
    <location>
        <begin position="354"/>
        <end position="373"/>
    </location>
</feature>
<dbReference type="EMBL" id="CP010070">
    <property type="protein sequence ID" value="AIZ56358.1"/>
    <property type="molecule type" value="Genomic_DNA"/>
</dbReference>
<keyword evidence="9" id="KW-0406">Ion transport</keyword>
<evidence type="ECO:0000256" key="9">
    <source>
        <dbReference type="ARBA" id="ARBA00023065"/>
    </source>
</evidence>
<sequence length="588" mass="64275">MANEAVSFPLFIAVMILFIIATIFLGWYGFHHTKSNKQFLLGRNKTNPLIIALSYGATFLSASAIVGFGGQAAVHGMTMIWLCFLNLFLGLFIAFVVFGRRVRRIGLKLGASTFSDLFGKIFKSKGIRMFAAVIIIVMMPIYCAAVLKAGVNSVVTFMGLQEFYNIILIILAVIVGAYVVYGGIIAVMYNDALQAGIMFVGMIVILVITLITVGGFTHAVDSLKDYGFVKGMLDGGVNLAAFPVFNSKEFWLVISTFILGVGIGALTQPQLVVRFMSAKDNKTLNKSLIIGSIFMIAIVASAYTVGAFTNVYFMEEHGMTAGQYMLSLPDYANAKSIPVDYIIPQYVLEVFKKYSLGDLFICVFILALLAAAISTLSALMHTIGTAGGHDVFAVWKDWKKKRIEDGKSTKFSDNIVATWEDFKVRVRKGGRKKESDDQQSLFVNRSVTAIVMVLIVVYCFLMPNDIVAKATSLFMGLTAAAILPLMIYGLFGKDPKKNVALASITVGTVSYLFWALFINSGSSIFLPICKWLTGNPVLFGGTIQYVDALIISLPLSAATLIIAYAIMWWKNKRTVDTGIEVVDEGNES</sequence>
<dbReference type="Pfam" id="PF00474">
    <property type="entry name" value="SSF"/>
    <property type="match status" value="1"/>
</dbReference>
<keyword evidence="6" id="KW-0769">Symport</keyword>
<name>A0A0A7LBG1_9ARCH</name>
<feature type="transmembrane region" description="Helical" evidence="13">
    <location>
        <begin position="49"/>
        <end position="73"/>
    </location>
</feature>
<keyword evidence="8" id="KW-0915">Sodium</keyword>
<feature type="transmembrane region" description="Helical" evidence="13">
    <location>
        <begin position="79"/>
        <end position="98"/>
    </location>
</feature>
<feature type="transmembrane region" description="Helical" evidence="13">
    <location>
        <begin position="548"/>
        <end position="569"/>
    </location>
</feature>
<evidence type="ECO:0000256" key="8">
    <source>
        <dbReference type="ARBA" id="ARBA00023053"/>
    </source>
</evidence>
<feature type="transmembrane region" description="Helical" evidence="13">
    <location>
        <begin position="6"/>
        <end position="28"/>
    </location>
</feature>
<evidence type="ECO:0000256" key="13">
    <source>
        <dbReference type="SAM" id="Phobius"/>
    </source>
</evidence>
<evidence type="ECO:0000256" key="7">
    <source>
        <dbReference type="ARBA" id="ARBA00022989"/>
    </source>
</evidence>
<dbReference type="Proteomes" id="UP000030787">
    <property type="component" value="Chromosome"/>
</dbReference>
<evidence type="ECO:0000256" key="6">
    <source>
        <dbReference type="ARBA" id="ARBA00022847"/>
    </source>
</evidence>
<keyword evidence="3" id="KW-0813">Transport</keyword>
<proteinExistence type="inferred from homology"/>
<keyword evidence="7 13" id="KW-1133">Transmembrane helix</keyword>
<feature type="transmembrane region" description="Helical" evidence="13">
    <location>
        <begin position="250"/>
        <end position="267"/>
    </location>
</feature>
<dbReference type="HOGENOM" id="CLU_018808_15_2_2"/>
<dbReference type="PANTHER" id="PTHR48086:SF3">
    <property type="entry name" value="SODIUM_PROLINE SYMPORTER"/>
    <property type="match status" value="1"/>
</dbReference>
<dbReference type="GO" id="GO:0005886">
    <property type="term" value="C:plasma membrane"/>
    <property type="evidence" value="ECO:0007669"/>
    <property type="project" value="UniProtKB-SubCell"/>
</dbReference>
<reference evidence="14 15" key="1">
    <citation type="journal article" date="2014" name="Appl. Environ. Microbiol.">
        <title>Comparative Genome Analysis of 'Candidatus Methanoplasma termitum' Indicates a New Mode of Energy Metabolism in the Seventh Order of Methanogens.</title>
        <authorList>
            <person name="Lang K."/>
            <person name="Schuldes J."/>
            <person name="Klingl A."/>
            <person name="Poehlein A."/>
            <person name="Daniel R."/>
            <person name="Brune A."/>
        </authorList>
    </citation>
    <scope>NUCLEOTIDE SEQUENCE [LARGE SCALE GENOMIC DNA]</scope>
    <source>
        <strain evidence="15">Mpt1</strain>
    </source>
</reference>
<keyword evidence="4" id="KW-1003">Cell membrane</keyword>
<keyword evidence="5 13" id="KW-0812">Transmembrane</keyword>
<evidence type="ECO:0000256" key="4">
    <source>
        <dbReference type="ARBA" id="ARBA00022475"/>
    </source>
</evidence>
<dbReference type="KEGG" id="mear:Mpt1_c04660"/>
<evidence type="ECO:0000256" key="12">
    <source>
        <dbReference type="RuleBase" id="RU362091"/>
    </source>
</evidence>
<feature type="transmembrane region" description="Helical" evidence="13">
    <location>
        <begin position="498"/>
        <end position="517"/>
    </location>
</feature>
<organism evidence="14 15">
    <name type="scientific">Candidatus Methanoplasma termitum</name>
    <dbReference type="NCBI Taxonomy" id="1577791"/>
    <lineage>
        <taxon>Archaea</taxon>
        <taxon>Methanobacteriati</taxon>
        <taxon>Thermoplasmatota</taxon>
        <taxon>Thermoplasmata</taxon>
        <taxon>Methanomassiliicoccales</taxon>
        <taxon>Methanomassiliicoccaceae</taxon>
        <taxon>Candidatus Methanoplasma</taxon>
    </lineage>
</organism>
<dbReference type="GO" id="GO:0015193">
    <property type="term" value="F:L-proline transmembrane transporter activity"/>
    <property type="evidence" value="ECO:0007669"/>
    <property type="project" value="TreeGrafter"/>
</dbReference>
<accession>A0A0A7LBG1</accession>
<dbReference type="OrthoDB" id="9779at2157"/>
<dbReference type="PANTHER" id="PTHR48086">
    <property type="entry name" value="SODIUM/PROLINE SYMPORTER-RELATED"/>
    <property type="match status" value="1"/>
</dbReference>
<dbReference type="InterPro" id="IPR038377">
    <property type="entry name" value="Na/Glc_symporter_sf"/>
</dbReference>
<dbReference type="AlphaFoldDB" id="A0A0A7LBG1"/>
<feature type="transmembrane region" description="Helical" evidence="13">
    <location>
        <begin position="473"/>
        <end position="491"/>
    </location>
</feature>
<dbReference type="GO" id="GO:0015824">
    <property type="term" value="P:proline transport"/>
    <property type="evidence" value="ECO:0007669"/>
    <property type="project" value="TreeGrafter"/>
</dbReference>
<keyword evidence="10 13" id="KW-0472">Membrane</keyword>
<dbReference type="InterPro" id="IPR001734">
    <property type="entry name" value="Na/solute_symporter"/>
</dbReference>
<evidence type="ECO:0000256" key="10">
    <source>
        <dbReference type="ARBA" id="ARBA00023136"/>
    </source>
</evidence>
<dbReference type="InterPro" id="IPR050277">
    <property type="entry name" value="Sodium:Solute_Symporter"/>
</dbReference>
<evidence type="ECO:0000256" key="11">
    <source>
        <dbReference type="ARBA" id="ARBA00023201"/>
    </source>
</evidence>
<comment type="subcellular location">
    <subcellularLocation>
        <location evidence="1">Cell membrane</location>
        <topology evidence="1">Multi-pass membrane protein</topology>
    </subcellularLocation>
</comment>
<dbReference type="Gene3D" id="1.20.1730.10">
    <property type="entry name" value="Sodium/glucose cotransporter"/>
    <property type="match status" value="1"/>
</dbReference>
<protein>
    <submittedName>
        <fullName evidence="14">Sodium/panthothenate symporter</fullName>
    </submittedName>
</protein>
<dbReference type="CDD" id="cd10322">
    <property type="entry name" value="SLC5sbd"/>
    <property type="match status" value="1"/>
</dbReference>